<protein>
    <recommendedName>
        <fullName evidence="3">Filamentous hemagglutinin</fullName>
    </recommendedName>
</protein>
<name>A0A9X1MZZ5_9GAMM</name>
<dbReference type="Proteomes" id="UP001139171">
    <property type="component" value="Unassembled WGS sequence"/>
</dbReference>
<feature type="non-terminal residue" evidence="1">
    <location>
        <position position="1"/>
    </location>
</feature>
<proteinExistence type="predicted"/>
<gene>
    <name evidence="1" type="ORF">LPW36_17590</name>
</gene>
<comment type="caution">
    <text evidence="1">The sequence shown here is derived from an EMBL/GenBank/DDBJ whole genome shotgun (WGS) entry which is preliminary data.</text>
</comment>
<sequence>SRVTGLTDVSLEGGHLALEGNVSAGQNIALSGTRLQTGAQSKVQAQQNLNVVTTERADSLGEMSSGSSLSLTTGEWLNRGLFVTNGNSTINVTALNNQGKIQAQGLQNVTAGTVNNGGIMLSGGHTMLTADNVTLSGSLGSQQGLNLIARQWLKVDPSGLLLSDGSMTLESARIDLAGSIKAQNDIRVNTTTLNTFGGSQLLSDGHIAVMAFASTLAGLMSAGGTLSLESPLLTALDSAHIQARQGMSLNASQNALLQGTLVSGGDLTLTSADINHQGTMQSDAGLTLNGTLVNQQGALQGKTVAINGQAFTNSGTVLALNQLDINTQLTDNQTHGKLFSGGNLMLISDVLNHSGQILALTDISVRLSQDFTHNSTIAAGNVLSLSTAGALTQNGTLQGQSVSLTSGGLLTSQGKIAAGTGVLKLSGADIVLGDNSNLQSGGNIEITSQNSINHSGFTGAAGDLRLSAVNDITNSTLLYAAGDMRLFADKISNLKGDILAGNNLWMQKDAAGNANSLVLNRSGTIETYDGDITINTGRFKNSYFD</sequence>
<keyword evidence="2" id="KW-1185">Reference proteome</keyword>
<dbReference type="InterPro" id="IPR010069">
    <property type="entry name" value="CdiA_FHA1_rpt"/>
</dbReference>
<organism evidence="1 2">
    <name type="scientific">Limnobaculum eriocheiris</name>
    <dbReference type="NCBI Taxonomy" id="2897391"/>
    <lineage>
        <taxon>Bacteria</taxon>
        <taxon>Pseudomonadati</taxon>
        <taxon>Pseudomonadota</taxon>
        <taxon>Gammaproteobacteria</taxon>
        <taxon>Enterobacterales</taxon>
        <taxon>Budviciaceae</taxon>
        <taxon>Limnobaculum</taxon>
    </lineage>
</organism>
<accession>A0A9X1MZZ5</accession>
<evidence type="ECO:0000313" key="2">
    <source>
        <dbReference type="Proteomes" id="UP001139171"/>
    </source>
</evidence>
<dbReference type="EMBL" id="JAJNAG010000092">
    <property type="protein sequence ID" value="MCD1127763.1"/>
    <property type="molecule type" value="Genomic_DNA"/>
</dbReference>
<evidence type="ECO:0008006" key="3">
    <source>
        <dbReference type="Google" id="ProtNLM"/>
    </source>
</evidence>
<feature type="non-terminal residue" evidence="1">
    <location>
        <position position="545"/>
    </location>
</feature>
<reference evidence="1" key="1">
    <citation type="submission" date="2021-11" db="EMBL/GenBank/DDBJ databases">
        <title>Jinshanibacter sp. isolated from one year old Eriocheir sinensis.</title>
        <authorList>
            <person name="Li J.-Y."/>
            <person name="He W."/>
            <person name="Gao T.-H."/>
        </authorList>
    </citation>
    <scope>NUCLEOTIDE SEQUENCE</scope>
    <source>
        <strain evidence="1">LJY008</strain>
    </source>
</reference>
<dbReference type="AlphaFoldDB" id="A0A9X1MZZ5"/>
<dbReference type="NCBIfam" id="TIGR01731">
    <property type="entry name" value="fil_hemag_20aa"/>
    <property type="match status" value="7"/>
</dbReference>
<evidence type="ECO:0000313" key="1">
    <source>
        <dbReference type="EMBL" id="MCD1127763.1"/>
    </source>
</evidence>